<evidence type="ECO:0000256" key="9">
    <source>
        <dbReference type="HAMAP-Rule" id="MF_00061"/>
    </source>
</evidence>
<feature type="domain" description="GHMP kinase N-terminal" evidence="10">
    <location>
        <begin position="71"/>
        <end position="146"/>
    </location>
</feature>
<feature type="binding site" evidence="9">
    <location>
        <begin position="97"/>
        <end position="107"/>
    </location>
    <ligand>
        <name>ATP</name>
        <dbReference type="ChEBI" id="CHEBI:30616"/>
    </ligand>
</feature>
<dbReference type="Pfam" id="PF00288">
    <property type="entry name" value="GHMP_kinases_N"/>
    <property type="match status" value="1"/>
</dbReference>
<keyword evidence="7 9" id="KW-0067">ATP-binding</keyword>
<keyword evidence="4 9" id="KW-0808">Transferase</keyword>
<evidence type="ECO:0000256" key="3">
    <source>
        <dbReference type="ARBA" id="ARBA00017473"/>
    </source>
</evidence>
<comment type="catalytic activity">
    <reaction evidence="9">
        <text>4-CDP-2-C-methyl-D-erythritol + ATP = 4-CDP-2-C-methyl-D-erythritol 2-phosphate + ADP + H(+)</text>
        <dbReference type="Rhea" id="RHEA:18437"/>
        <dbReference type="ChEBI" id="CHEBI:15378"/>
        <dbReference type="ChEBI" id="CHEBI:30616"/>
        <dbReference type="ChEBI" id="CHEBI:57823"/>
        <dbReference type="ChEBI" id="CHEBI:57919"/>
        <dbReference type="ChEBI" id="CHEBI:456216"/>
        <dbReference type="EC" id="2.7.1.148"/>
    </reaction>
</comment>
<dbReference type="SUPFAM" id="SSF55060">
    <property type="entry name" value="GHMP Kinase, C-terminal domain"/>
    <property type="match status" value="1"/>
</dbReference>
<evidence type="ECO:0000256" key="5">
    <source>
        <dbReference type="ARBA" id="ARBA00022741"/>
    </source>
</evidence>
<dbReference type="InterPro" id="IPR004424">
    <property type="entry name" value="IspE"/>
</dbReference>
<dbReference type="Proteomes" id="UP000886744">
    <property type="component" value="Unassembled WGS sequence"/>
</dbReference>
<dbReference type="Pfam" id="PF08544">
    <property type="entry name" value="GHMP_kinases_C"/>
    <property type="match status" value="1"/>
</dbReference>
<protein>
    <recommendedName>
        <fullName evidence="3 9">4-diphosphocytidyl-2-C-methyl-D-erythritol kinase</fullName>
        <shortName evidence="9">CMK</shortName>
        <ecNumber evidence="2 9">2.7.1.148</ecNumber>
    </recommendedName>
    <alternativeName>
        <fullName evidence="8 9">4-(cytidine-5'-diphospho)-2-C-methyl-D-erythritol kinase</fullName>
    </alternativeName>
</protein>
<evidence type="ECO:0000313" key="13">
    <source>
        <dbReference type="Proteomes" id="UP000886744"/>
    </source>
</evidence>
<evidence type="ECO:0000256" key="2">
    <source>
        <dbReference type="ARBA" id="ARBA00012052"/>
    </source>
</evidence>
<keyword evidence="9" id="KW-0414">Isoprene biosynthesis</keyword>
<evidence type="ECO:0000259" key="11">
    <source>
        <dbReference type="Pfam" id="PF08544"/>
    </source>
</evidence>
<comment type="function">
    <text evidence="9">Catalyzes the phosphorylation of the position 2 hydroxy group of 4-diphosphocytidyl-2C-methyl-D-erythritol.</text>
</comment>
<dbReference type="InterPro" id="IPR036554">
    <property type="entry name" value="GHMP_kinase_C_sf"/>
</dbReference>
<evidence type="ECO:0000256" key="1">
    <source>
        <dbReference type="ARBA" id="ARBA00009684"/>
    </source>
</evidence>
<dbReference type="EC" id="2.7.1.148" evidence="2 9"/>
<evidence type="ECO:0000259" key="10">
    <source>
        <dbReference type="Pfam" id="PF00288"/>
    </source>
</evidence>
<reference evidence="12" key="1">
    <citation type="submission" date="2020-10" db="EMBL/GenBank/DDBJ databases">
        <authorList>
            <person name="Gilroy R."/>
        </authorList>
    </citation>
    <scope>NUCLEOTIDE SEQUENCE</scope>
    <source>
        <strain evidence="12">ChiHjej13B12-12457</strain>
    </source>
</reference>
<accession>A0A9D1E019</accession>
<comment type="caution">
    <text evidence="12">The sequence shown here is derived from an EMBL/GenBank/DDBJ whole genome shotgun (WGS) entry which is preliminary data.</text>
</comment>
<proteinExistence type="inferred from homology"/>
<dbReference type="HAMAP" id="MF_00061">
    <property type="entry name" value="IspE"/>
    <property type="match status" value="1"/>
</dbReference>
<dbReference type="InterPro" id="IPR013750">
    <property type="entry name" value="GHMP_kinase_C_dom"/>
</dbReference>
<evidence type="ECO:0000256" key="8">
    <source>
        <dbReference type="ARBA" id="ARBA00032554"/>
    </source>
</evidence>
<dbReference type="GO" id="GO:0050515">
    <property type="term" value="F:4-(cytidine 5'-diphospho)-2-C-methyl-D-erythritol kinase activity"/>
    <property type="evidence" value="ECO:0007669"/>
    <property type="project" value="UniProtKB-UniRule"/>
</dbReference>
<dbReference type="GO" id="GO:0005524">
    <property type="term" value="F:ATP binding"/>
    <property type="evidence" value="ECO:0007669"/>
    <property type="project" value="UniProtKB-UniRule"/>
</dbReference>
<feature type="active site" evidence="9">
    <location>
        <position position="139"/>
    </location>
</feature>
<name>A0A9D1E019_9BACT</name>
<dbReference type="GO" id="GO:0019288">
    <property type="term" value="P:isopentenyl diphosphate biosynthetic process, methylerythritol 4-phosphate pathway"/>
    <property type="evidence" value="ECO:0007669"/>
    <property type="project" value="UniProtKB-UniRule"/>
</dbReference>
<feature type="domain" description="GHMP kinase C-terminal" evidence="11">
    <location>
        <begin position="221"/>
        <end position="262"/>
    </location>
</feature>
<dbReference type="Gene3D" id="3.30.230.10">
    <property type="match status" value="1"/>
</dbReference>
<keyword evidence="5 9" id="KW-0547">Nucleotide-binding</keyword>
<comment type="similarity">
    <text evidence="1 9">Belongs to the GHMP kinase family. IspE subfamily.</text>
</comment>
<comment type="pathway">
    <text evidence="9">Isoprenoid biosynthesis; isopentenyl diphosphate biosynthesis via DXP pathway; isopentenyl diphosphate from 1-deoxy-D-xylulose 5-phosphate: step 3/6.</text>
</comment>
<dbReference type="PANTHER" id="PTHR43527">
    <property type="entry name" value="4-DIPHOSPHOCYTIDYL-2-C-METHYL-D-ERYTHRITOL KINASE, CHLOROPLASTIC"/>
    <property type="match status" value="1"/>
</dbReference>
<evidence type="ECO:0000313" key="12">
    <source>
        <dbReference type="EMBL" id="HIR62102.1"/>
    </source>
</evidence>
<dbReference type="InterPro" id="IPR014721">
    <property type="entry name" value="Ribsml_uS5_D2-typ_fold_subgr"/>
</dbReference>
<dbReference type="AlphaFoldDB" id="A0A9D1E019"/>
<dbReference type="InterPro" id="IPR020568">
    <property type="entry name" value="Ribosomal_Su5_D2-typ_SF"/>
</dbReference>
<dbReference type="InterPro" id="IPR006204">
    <property type="entry name" value="GHMP_kinase_N_dom"/>
</dbReference>
<dbReference type="EMBL" id="DVHI01000017">
    <property type="protein sequence ID" value="HIR62102.1"/>
    <property type="molecule type" value="Genomic_DNA"/>
</dbReference>
<evidence type="ECO:0000256" key="4">
    <source>
        <dbReference type="ARBA" id="ARBA00022679"/>
    </source>
</evidence>
<evidence type="ECO:0000256" key="7">
    <source>
        <dbReference type="ARBA" id="ARBA00022840"/>
    </source>
</evidence>
<dbReference type="SUPFAM" id="SSF54211">
    <property type="entry name" value="Ribosomal protein S5 domain 2-like"/>
    <property type="match status" value="1"/>
</dbReference>
<keyword evidence="6 9" id="KW-0418">Kinase</keyword>
<feature type="active site" evidence="9">
    <location>
        <position position="10"/>
    </location>
</feature>
<dbReference type="Gene3D" id="3.30.70.890">
    <property type="entry name" value="GHMP kinase, C-terminal domain"/>
    <property type="match status" value="1"/>
</dbReference>
<dbReference type="PANTHER" id="PTHR43527:SF2">
    <property type="entry name" value="4-DIPHOSPHOCYTIDYL-2-C-METHYL-D-ERYTHRITOL KINASE, CHLOROPLASTIC"/>
    <property type="match status" value="1"/>
</dbReference>
<evidence type="ECO:0000256" key="6">
    <source>
        <dbReference type="ARBA" id="ARBA00022777"/>
    </source>
</evidence>
<organism evidence="12 13">
    <name type="scientific">Candidatus Coprenecus avistercoris</name>
    <dbReference type="NCBI Taxonomy" id="2840730"/>
    <lineage>
        <taxon>Bacteria</taxon>
        <taxon>Pseudomonadati</taxon>
        <taxon>Bacteroidota</taxon>
        <taxon>Bacteroidia</taxon>
        <taxon>Bacteroidales</taxon>
        <taxon>Rikenellaceae</taxon>
        <taxon>Rikenellaceae incertae sedis</taxon>
        <taxon>Candidatus Coprenecus</taxon>
    </lineage>
</organism>
<sequence length="264" mass="29085">MNIVLYPRPKINIGLRVTARRSDGYHDIETLFFPVDGWKEDILEIIEADSVSMNYYGTPFELPDGDIEKELCVKAYRLLQQEFDLPPVGIYLCKNIPVGAGMGGGSSDAAWTLRGLNELFHLGLSDGRLAEYAARLGSDCPFFIYSRPMYGSGRGEILTPCDSPAVAQLREKYRIKVIAPGIHVSTAGAYASLTPDPSGRGLSDLLDTLPVEEWKDRILNDFEGPVFARYPALARLKQSLYDEGAVYASMSGSGSAVYGIFRKL</sequence>
<dbReference type="GO" id="GO:0016114">
    <property type="term" value="P:terpenoid biosynthetic process"/>
    <property type="evidence" value="ECO:0007669"/>
    <property type="project" value="UniProtKB-UniRule"/>
</dbReference>
<dbReference type="PIRSF" id="PIRSF010376">
    <property type="entry name" value="IspE"/>
    <property type="match status" value="1"/>
</dbReference>
<reference evidence="12" key="2">
    <citation type="journal article" date="2021" name="PeerJ">
        <title>Extensive microbial diversity within the chicken gut microbiome revealed by metagenomics and culture.</title>
        <authorList>
            <person name="Gilroy R."/>
            <person name="Ravi A."/>
            <person name="Getino M."/>
            <person name="Pursley I."/>
            <person name="Horton D.L."/>
            <person name="Alikhan N.F."/>
            <person name="Baker D."/>
            <person name="Gharbi K."/>
            <person name="Hall N."/>
            <person name="Watson M."/>
            <person name="Adriaenssens E.M."/>
            <person name="Foster-Nyarko E."/>
            <person name="Jarju S."/>
            <person name="Secka A."/>
            <person name="Antonio M."/>
            <person name="Oren A."/>
            <person name="Chaudhuri R.R."/>
            <person name="La Ragione R."/>
            <person name="Hildebrand F."/>
            <person name="Pallen M.J."/>
        </authorList>
    </citation>
    <scope>NUCLEOTIDE SEQUENCE</scope>
    <source>
        <strain evidence="12">ChiHjej13B12-12457</strain>
    </source>
</reference>
<gene>
    <name evidence="9 12" type="primary">ispE</name>
    <name evidence="12" type="ORF">IAC94_01085</name>
</gene>
<dbReference type="NCBIfam" id="TIGR00154">
    <property type="entry name" value="ispE"/>
    <property type="match status" value="1"/>
</dbReference>